<feature type="domain" description="BPL/LPL catalytic" evidence="7">
    <location>
        <begin position="1"/>
        <end position="215"/>
    </location>
</feature>
<dbReference type="EC" id="6.3.4.15" evidence="5"/>
<dbReference type="Gene3D" id="2.30.30.100">
    <property type="match status" value="1"/>
</dbReference>
<dbReference type="Pfam" id="PF03099">
    <property type="entry name" value="BPL_LplA_LipB"/>
    <property type="match status" value="1"/>
</dbReference>
<dbReference type="PANTHER" id="PTHR12835">
    <property type="entry name" value="BIOTIN PROTEIN LIGASE"/>
    <property type="match status" value="1"/>
</dbReference>
<reference evidence="9" key="1">
    <citation type="journal article" date="2019" name="Int. J. Syst. Evol. Microbiol.">
        <title>The Global Catalogue of Microorganisms (GCM) 10K type strain sequencing project: providing services to taxonomists for standard genome sequencing and annotation.</title>
        <authorList>
            <consortium name="The Broad Institute Genomics Platform"/>
            <consortium name="The Broad Institute Genome Sequencing Center for Infectious Disease"/>
            <person name="Wu L."/>
            <person name="Ma J."/>
        </authorList>
    </citation>
    <scope>NUCLEOTIDE SEQUENCE [LARGE SCALE GENOMIC DNA]</scope>
    <source>
        <strain evidence="9">CGMCC 4.1415</strain>
    </source>
</reference>
<accession>A0ABW0GVC2</accession>
<evidence type="ECO:0000256" key="3">
    <source>
        <dbReference type="ARBA" id="ARBA00022840"/>
    </source>
</evidence>
<dbReference type="CDD" id="cd16442">
    <property type="entry name" value="BPL"/>
    <property type="match status" value="1"/>
</dbReference>
<evidence type="ECO:0000313" key="9">
    <source>
        <dbReference type="Proteomes" id="UP001596016"/>
    </source>
</evidence>
<dbReference type="PROSITE" id="PS51733">
    <property type="entry name" value="BPL_LPL_CATALYTIC"/>
    <property type="match status" value="1"/>
</dbReference>
<dbReference type="InterPro" id="IPR008988">
    <property type="entry name" value="Transcriptional_repressor_C"/>
</dbReference>
<dbReference type="RefSeq" id="WP_378228538.1">
    <property type="nucleotide sequence ID" value="NZ_JBHSLL010000015.1"/>
</dbReference>
<keyword evidence="9" id="KW-1185">Reference proteome</keyword>
<evidence type="ECO:0000256" key="1">
    <source>
        <dbReference type="ARBA" id="ARBA00022598"/>
    </source>
</evidence>
<evidence type="ECO:0000256" key="5">
    <source>
        <dbReference type="ARBA" id="ARBA00024227"/>
    </source>
</evidence>
<dbReference type="SUPFAM" id="SSF55681">
    <property type="entry name" value="Class II aaRS and biotin synthetases"/>
    <property type="match status" value="1"/>
</dbReference>
<dbReference type="InterPro" id="IPR004408">
    <property type="entry name" value="Biotin_CoA_COase_ligase"/>
</dbReference>
<dbReference type="EMBL" id="JBHSLL010000015">
    <property type="protein sequence ID" value="MFC5385595.1"/>
    <property type="molecule type" value="Genomic_DNA"/>
</dbReference>
<dbReference type="InterPro" id="IPR004143">
    <property type="entry name" value="BPL_LPL_catalytic"/>
</dbReference>
<dbReference type="Pfam" id="PF02237">
    <property type="entry name" value="BPL_C"/>
    <property type="match status" value="1"/>
</dbReference>
<dbReference type="Gene3D" id="3.30.930.10">
    <property type="entry name" value="Bira Bifunctional Protein, Domain 2"/>
    <property type="match status" value="1"/>
</dbReference>
<keyword evidence="4" id="KW-0092">Biotin</keyword>
<name>A0ABW0GVC2_9HYPH</name>
<evidence type="ECO:0000256" key="6">
    <source>
        <dbReference type="ARBA" id="ARBA00047846"/>
    </source>
</evidence>
<gene>
    <name evidence="8" type="ORF">ACFPLB_06380</name>
</gene>
<keyword evidence="3" id="KW-0067">ATP-binding</keyword>
<dbReference type="InterPro" id="IPR045864">
    <property type="entry name" value="aa-tRNA-synth_II/BPL/LPL"/>
</dbReference>
<keyword evidence="2" id="KW-0547">Nucleotide-binding</keyword>
<dbReference type="Proteomes" id="UP001596016">
    <property type="component" value="Unassembled WGS sequence"/>
</dbReference>
<dbReference type="SUPFAM" id="SSF50037">
    <property type="entry name" value="C-terminal domain of transcriptional repressors"/>
    <property type="match status" value="1"/>
</dbReference>
<dbReference type="PANTHER" id="PTHR12835:SF5">
    <property type="entry name" value="BIOTIN--PROTEIN LIGASE"/>
    <property type="match status" value="1"/>
</dbReference>
<proteinExistence type="predicted"/>
<dbReference type="InterPro" id="IPR003142">
    <property type="entry name" value="BPL_C"/>
</dbReference>
<evidence type="ECO:0000259" key="7">
    <source>
        <dbReference type="PROSITE" id="PS51733"/>
    </source>
</evidence>
<sequence length="288" mass="30067">MRFALAPKAVADGFRLEALETIDSTNAYALAQARAGDPGKLWVVSKNQQSGRGRRGRTWHSPPGNLAATLLVVADFELKLASTLGFVAGLALADALDAVAPQAAISVGPDGGSNFAAAGSGAFSSKAAAGNRFELKWPNDVLASGAKLAGILLESTMLDKNHFAVAIGIGINVAAYPDDLPYPATSLHDLGSKCDAETLFEALSEAWAAYARLWNKGQGLAAIRNCWLERAAGIGGEVAVRVDNRVIRGIFETIDEECHFIIREPDGNVIRIAAGDVHFGAVASASAV</sequence>
<keyword evidence="1 8" id="KW-0436">Ligase</keyword>
<comment type="catalytic activity">
    <reaction evidence="6">
        <text>biotin + L-lysyl-[protein] + ATP = N(6)-biotinyl-L-lysyl-[protein] + AMP + diphosphate + H(+)</text>
        <dbReference type="Rhea" id="RHEA:11756"/>
        <dbReference type="Rhea" id="RHEA-COMP:9752"/>
        <dbReference type="Rhea" id="RHEA-COMP:10505"/>
        <dbReference type="ChEBI" id="CHEBI:15378"/>
        <dbReference type="ChEBI" id="CHEBI:29969"/>
        <dbReference type="ChEBI" id="CHEBI:30616"/>
        <dbReference type="ChEBI" id="CHEBI:33019"/>
        <dbReference type="ChEBI" id="CHEBI:57586"/>
        <dbReference type="ChEBI" id="CHEBI:83144"/>
        <dbReference type="ChEBI" id="CHEBI:456215"/>
        <dbReference type="EC" id="6.3.4.15"/>
    </reaction>
</comment>
<dbReference type="GO" id="GO:0016874">
    <property type="term" value="F:ligase activity"/>
    <property type="evidence" value="ECO:0007669"/>
    <property type="project" value="UniProtKB-KW"/>
</dbReference>
<evidence type="ECO:0000256" key="2">
    <source>
        <dbReference type="ARBA" id="ARBA00022741"/>
    </source>
</evidence>
<evidence type="ECO:0000256" key="4">
    <source>
        <dbReference type="ARBA" id="ARBA00023267"/>
    </source>
</evidence>
<organism evidence="8 9">
    <name type="scientific">Aquamicrobium segne</name>
    <dbReference type="NCBI Taxonomy" id="469547"/>
    <lineage>
        <taxon>Bacteria</taxon>
        <taxon>Pseudomonadati</taxon>
        <taxon>Pseudomonadota</taxon>
        <taxon>Alphaproteobacteria</taxon>
        <taxon>Hyphomicrobiales</taxon>
        <taxon>Phyllobacteriaceae</taxon>
        <taxon>Aquamicrobium</taxon>
    </lineage>
</organism>
<evidence type="ECO:0000313" key="8">
    <source>
        <dbReference type="EMBL" id="MFC5385595.1"/>
    </source>
</evidence>
<protein>
    <recommendedName>
        <fullName evidence="5">biotin--[biotin carboxyl-carrier protein] ligase</fullName>
        <ecNumber evidence="5">6.3.4.15</ecNumber>
    </recommendedName>
</protein>
<comment type="caution">
    <text evidence="8">The sequence shown here is derived from an EMBL/GenBank/DDBJ whole genome shotgun (WGS) entry which is preliminary data.</text>
</comment>